<dbReference type="GO" id="GO:0046872">
    <property type="term" value="F:metal ion binding"/>
    <property type="evidence" value="ECO:0007669"/>
    <property type="project" value="UniProtKB-KW"/>
</dbReference>
<protein>
    <submittedName>
        <fullName evidence="7">DNA repair protein RadC</fullName>
    </submittedName>
</protein>
<dbReference type="InterPro" id="IPR001405">
    <property type="entry name" value="UPF0758"/>
</dbReference>
<evidence type="ECO:0000259" key="6">
    <source>
        <dbReference type="PROSITE" id="PS50249"/>
    </source>
</evidence>
<dbReference type="EMBL" id="JACHOV010000008">
    <property type="protein sequence ID" value="MBB4641876.1"/>
    <property type="molecule type" value="Genomic_DNA"/>
</dbReference>
<dbReference type="Gene3D" id="3.40.140.10">
    <property type="entry name" value="Cytidine Deaminase, domain 2"/>
    <property type="match status" value="1"/>
</dbReference>
<name>A0A840HWN2_9SPHN</name>
<evidence type="ECO:0000256" key="4">
    <source>
        <dbReference type="ARBA" id="ARBA00022833"/>
    </source>
</evidence>
<evidence type="ECO:0000256" key="1">
    <source>
        <dbReference type="ARBA" id="ARBA00022670"/>
    </source>
</evidence>
<reference evidence="7 8" key="1">
    <citation type="submission" date="2020-08" db="EMBL/GenBank/DDBJ databases">
        <title>Genomic Encyclopedia of Type Strains, Phase IV (KMG-IV): sequencing the most valuable type-strain genomes for metagenomic binning, comparative biology and taxonomic classification.</title>
        <authorList>
            <person name="Goeker M."/>
        </authorList>
    </citation>
    <scope>NUCLEOTIDE SEQUENCE [LARGE SCALE GENOMIC DNA]</scope>
    <source>
        <strain evidence="7 8">DSM 7465</strain>
    </source>
</reference>
<dbReference type="Proteomes" id="UP000575068">
    <property type="component" value="Unassembled WGS sequence"/>
</dbReference>
<evidence type="ECO:0000256" key="3">
    <source>
        <dbReference type="ARBA" id="ARBA00022801"/>
    </source>
</evidence>
<dbReference type="PROSITE" id="PS01302">
    <property type="entry name" value="UPF0758"/>
    <property type="match status" value="1"/>
</dbReference>
<dbReference type="InterPro" id="IPR025657">
    <property type="entry name" value="RadC_JAB"/>
</dbReference>
<dbReference type="Pfam" id="PF04002">
    <property type="entry name" value="RadC"/>
    <property type="match status" value="1"/>
</dbReference>
<dbReference type="GO" id="GO:0008237">
    <property type="term" value="F:metallopeptidase activity"/>
    <property type="evidence" value="ECO:0007669"/>
    <property type="project" value="UniProtKB-KW"/>
</dbReference>
<dbReference type="PANTHER" id="PTHR30471">
    <property type="entry name" value="DNA REPAIR PROTEIN RADC"/>
    <property type="match status" value="1"/>
</dbReference>
<organism evidence="7 8">
    <name type="scientific">Rhizorhapis suberifaciens</name>
    <name type="common">corky root of lettuce</name>
    <dbReference type="NCBI Taxonomy" id="13656"/>
    <lineage>
        <taxon>Bacteria</taxon>
        <taxon>Pseudomonadati</taxon>
        <taxon>Pseudomonadota</taxon>
        <taxon>Alphaproteobacteria</taxon>
        <taxon>Sphingomonadales</taxon>
        <taxon>Sphingomonadaceae</taxon>
        <taxon>Rhizorhapis</taxon>
    </lineage>
</organism>
<feature type="domain" description="MPN" evidence="6">
    <location>
        <begin position="10"/>
        <end position="136"/>
    </location>
</feature>
<dbReference type="InterPro" id="IPR020891">
    <property type="entry name" value="UPF0758_CS"/>
</dbReference>
<keyword evidence="8" id="KW-1185">Reference proteome</keyword>
<dbReference type="AlphaFoldDB" id="A0A840HWN2"/>
<dbReference type="RefSeq" id="WP_184475670.1">
    <property type="nucleotide sequence ID" value="NZ_JACHOV010000008.1"/>
</dbReference>
<gene>
    <name evidence="7" type="ORF">HNQ99_002194</name>
</gene>
<keyword evidence="2" id="KW-0479">Metal-binding</keyword>
<keyword evidence="5" id="KW-0482">Metalloprotease</keyword>
<dbReference type="InterPro" id="IPR037518">
    <property type="entry name" value="MPN"/>
</dbReference>
<evidence type="ECO:0000313" key="7">
    <source>
        <dbReference type="EMBL" id="MBB4641876.1"/>
    </source>
</evidence>
<evidence type="ECO:0000256" key="2">
    <source>
        <dbReference type="ARBA" id="ARBA00022723"/>
    </source>
</evidence>
<evidence type="ECO:0000313" key="8">
    <source>
        <dbReference type="Proteomes" id="UP000575068"/>
    </source>
</evidence>
<dbReference type="GO" id="GO:0006508">
    <property type="term" value="P:proteolysis"/>
    <property type="evidence" value="ECO:0007669"/>
    <property type="project" value="UniProtKB-KW"/>
</dbReference>
<keyword evidence="1" id="KW-0645">Protease</keyword>
<dbReference type="PANTHER" id="PTHR30471:SF3">
    <property type="entry name" value="UPF0758 PROTEIN YEES-RELATED"/>
    <property type="match status" value="1"/>
</dbReference>
<dbReference type="PROSITE" id="PS50249">
    <property type="entry name" value="MPN"/>
    <property type="match status" value="1"/>
</dbReference>
<comment type="caution">
    <text evidence="7">The sequence shown here is derived from an EMBL/GenBank/DDBJ whole genome shotgun (WGS) entry which is preliminary data.</text>
</comment>
<keyword evidence="3" id="KW-0378">Hydrolase</keyword>
<keyword evidence="4" id="KW-0862">Zinc</keyword>
<evidence type="ECO:0000256" key="5">
    <source>
        <dbReference type="ARBA" id="ARBA00023049"/>
    </source>
</evidence>
<sequence length="136" mass="15036">MTEQTSFAHLTAPPEIRVDRQPQAEAIFPAISPLEYLLVLYVDADGKIAQVHCNTDFLKDMVLLPARSIVREALVHGHRRFILMHNHPSGDPSPSPADIVVTRLLCRTAATLGLELLDHIIVAQQSCFSFRAAGLM</sequence>
<proteinExistence type="predicted"/>
<accession>A0A840HWN2</accession>